<evidence type="ECO:0000313" key="2">
    <source>
        <dbReference type="Proteomes" id="UP000265520"/>
    </source>
</evidence>
<protein>
    <submittedName>
        <fullName evidence="1">Uncharacterized protein</fullName>
    </submittedName>
</protein>
<feature type="non-terminal residue" evidence="1">
    <location>
        <position position="1"/>
    </location>
</feature>
<proteinExistence type="predicted"/>
<dbReference type="Proteomes" id="UP000265520">
    <property type="component" value="Unassembled WGS sequence"/>
</dbReference>
<keyword evidence="2" id="KW-1185">Reference proteome</keyword>
<sequence length="63" mass="7112">QPVIGTKLGWLLEPWGEWYPHDIAGKRTARRVFVAPDWGTRRRVVVLRRRVATVSSASTKGVA</sequence>
<reference evidence="1 2" key="1">
    <citation type="journal article" date="2018" name="Front. Plant Sci.">
        <title>Red Clover (Trifolium pratense) and Zigzag Clover (T. medium) - A Picture of Genomic Similarities and Differences.</title>
        <authorList>
            <person name="Dluhosova J."/>
            <person name="Istvanek J."/>
            <person name="Nedelnik J."/>
            <person name="Repkova J."/>
        </authorList>
    </citation>
    <scope>NUCLEOTIDE SEQUENCE [LARGE SCALE GENOMIC DNA]</scope>
    <source>
        <strain evidence="2">cv. 10/8</strain>
        <tissue evidence="1">Leaf</tissue>
    </source>
</reference>
<accession>A0A392VNR1</accession>
<dbReference type="EMBL" id="LXQA011221734">
    <property type="protein sequence ID" value="MCI89527.1"/>
    <property type="molecule type" value="Genomic_DNA"/>
</dbReference>
<name>A0A392VNR1_9FABA</name>
<evidence type="ECO:0000313" key="1">
    <source>
        <dbReference type="EMBL" id="MCI89527.1"/>
    </source>
</evidence>
<dbReference type="AlphaFoldDB" id="A0A392VNR1"/>
<organism evidence="1 2">
    <name type="scientific">Trifolium medium</name>
    <dbReference type="NCBI Taxonomy" id="97028"/>
    <lineage>
        <taxon>Eukaryota</taxon>
        <taxon>Viridiplantae</taxon>
        <taxon>Streptophyta</taxon>
        <taxon>Embryophyta</taxon>
        <taxon>Tracheophyta</taxon>
        <taxon>Spermatophyta</taxon>
        <taxon>Magnoliopsida</taxon>
        <taxon>eudicotyledons</taxon>
        <taxon>Gunneridae</taxon>
        <taxon>Pentapetalae</taxon>
        <taxon>rosids</taxon>
        <taxon>fabids</taxon>
        <taxon>Fabales</taxon>
        <taxon>Fabaceae</taxon>
        <taxon>Papilionoideae</taxon>
        <taxon>50 kb inversion clade</taxon>
        <taxon>NPAAA clade</taxon>
        <taxon>Hologalegina</taxon>
        <taxon>IRL clade</taxon>
        <taxon>Trifolieae</taxon>
        <taxon>Trifolium</taxon>
    </lineage>
</organism>
<comment type="caution">
    <text evidence="1">The sequence shown here is derived from an EMBL/GenBank/DDBJ whole genome shotgun (WGS) entry which is preliminary data.</text>
</comment>